<organism evidence="6">
    <name type="scientific">hydrocarbon metagenome</name>
    <dbReference type="NCBI Taxonomy" id="938273"/>
    <lineage>
        <taxon>unclassified sequences</taxon>
        <taxon>metagenomes</taxon>
        <taxon>ecological metagenomes</taxon>
    </lineage>
</organism>
<dbReference type="InterPro" id="IPR013564">
    <property type="entry name" value="MurT_C"/>
</dbReference>
<dbReference type="PANTHER" id="PTHR23135:SF7">
    <property type="entry name" value="LIPID II ISOGLUTAMINYL SYNTHASE (GLUTAMINE-HYDROLYZING) SUBUNIT MURT"/>
    <property type="match status" value="1"/>
</dbReference>
<reference evidence="6" key="1">
    <citation type="journal article" date="2015" name="Proc. Natl. Acad. Sci. U.S.A.">
        <title>Networks of energetic and metabolic interactions define dynamics in microbial communities.</title>
        <authorList>
            <person name="Embree M."/>
            <person name="Liu J.K."/>
            <person name="Al-Bassam M.M."/>
            <person name="Zengler K."/>
        </authorList>
    </citation>
    <scope>NUCLEOTIDE SEQUENCE</scope>
</reference>
<feature type="domain" description="Mur ligase central" evidence="4">
    <location>
        <begin position="54"/>
        <end position="282"/>
    </location>
</feature>
<dbReference type="HAMAP" id="MF_02214">
    <property type="entry name" value="Lipid_II_synth_MurT"/>
    <property type="match status" value="1"/>
</dbReference>
<dbReference type="Gene3D" id="3.40.1190.10">
    <property type="entry name" value="Mur-like, catalytic domain"/>
    <property type="match status" value="1"/>
</dbReference>
<dbReference type="Pfam" id="PF08245">
    <property type="entry name" value="Mur_ligase_M"/>
    <property type="match status" value="1"/>
</dbReference>
<dbReference type="SUPFAM" id="SSF53623">
    <property type="entry name" value="MurD-like peptide ligases, catalytic domain"/>
    <property type="match status" value="1"/>
</dbReference>
<dbReference type="PROSITE" id="PS01011">
    <property type="entry name" value="FOLYLPOLYGLU_SYNT_1"/>
    <property type="match status" value="1"/>
</dbReference>
<evidence type="ECO:0000256" key="2">
    <source>
        <dbReference type="ARBA" id="ARBA00022741"/>
    </source>
</evidence>
<comment type="caution">
    <text evidence="6">The sequence shown here is derived from an EMBL/GenBank/DDBJ whole genome shotgun (WGS) entry which is preliminary data.</text>
</comment>
<name>A0A0W8E2L0_9ZZZZ</name>
<keyword evidence="2" id="KW-0547">Nucleotide-binding</keyword>
<dbReference type="GO" id="GO:0016740">
    <property type="term" value="F:transferase activity"/>
    <property type="evidence" value="ECO:0007669"/>
    <property type="project" value="UniProtKB-KW"/>
</dbReference>
<feature type="domain" description="Lipid II isoglutaminyl synthase (glutamine-hydrolyzing) subunit MurT C-terminal" evidence="5">
    <location>
        <begin position="321"/>
        <end position="433"/>
    </location>
</feature>
<evidence type="ECO:0000256" key="3">
    <source>
        <dbReference type="ARBA" id="ARBA00022840"/>
    </source>
</evidence>
<dbReference type="InterPro" id="IPR018109">
    <property type="entry name" value="Folylpolyglutamate_synth_CS"/>
</dbReference>
<dbReference type="InterPro" id="IPR043703">
    <property type="entry name" value="Lipid_II_synth_MurT"/>
</dbReference>
<dbReference type="GO" id="GO:0004326">
    <property type="term" value="F:tetrahydrofolylpolyglutamate synthase activity"/>
    <property type="evidence" value="ECO:0007669"/>
    <property type="project" value="InterPro"/>
</dbReference>
<gene>
    <name evidence="6" type="ORF">ASZ90_019742</name>
</gene>
<keyword evidence="1 6" id="KW-0436">Ligase</keyword>
<evidence type="ECO:0000256" key="1">
    <source>
        <dbReference type="ARBA" id="ARBA00022598"/>
    </source>
</evidence>
<dbReference type="Pfam" id="PF08353">
    <property type="entry name" value="MurT_C"/>
    <property type="match status" value="1"/>
</dbReference>
<dbReference type="AlphaFoldDB" id="A0A0W8E2L0"/>
<evidence type="ECO:0000259" key="5">
    <source>
        <dbReference type="Pfam" id="PF08353"/>
    </source>
</evidence>
<dbReference type="InterPro" id="IPR013221">
    <property type="entry name" value="Mur_ligase_cen"/>
</dbReference>
<evidence type="ECO:0000259" key="4">
    <source>
        <dbReference type="Pfam" id="PF08245"/>
    </source>
</evidence>
<evidence type="ECO:0000313" key="6">
    <source>
        <dbReference type="EMBL" id="KUG02876.1"/>
    </source>
</evidence>
<sequence length="459" mass="51324">MKKLLAITAGKILIFLSRMLGNQGTDFPGRAARKIYPGILKNLAGNIQEEIFIVTGTNGKTTTTNMIASILRGKGYSLVHNTAGANMLSGITTAFIEASDLLGRRQFDYALLEVDEAFVPLLIKEARPRVVIITNFFRDQLDRYGELDHTINLIKDGVRETDIELVLNGDDPLISHFHNETGLHCWYYGFDQTIYDTLDSMESREGRYCVFCGHELDYKIYHYAQLGQFSCPQCANHNPDMNFLGNKLKMNPFIEMNVNDLPIKSPYQGFYNAYNILAAVSAARLVGIEDTIIQKAIAGYRPRAGRMENFIINGKRTVLILVKNPTGLNQTLSTLLYDTKSKNLFIALNDNAADGRDISWIWDADVEMLADAKARIAYVVCSGQRSGDMAVRIKYSGIDFSIINIKSGLDEAIEMATAGPGETNYILSTYTALFECQKILKKLEKDDRSEVVGQRQLEA</sequence>
<dbReference type="PANTHER" id="PTHR23135">
    <property type="entry name" value="MUR LIGASE FAMILY MEMBER"/>
    <property type="match status" value="1"/>
</dbReference>
<accession>A0A0W8E2L0</accession>
<dbReference type="GO" id="GO:0005524">
    <property type="term" value="F:ATP binding"/>
    <property type="evidence" value="ECO:0007669"/>
    <property type="project" value="UniProtKB-KW"/>
</dbReference>
<protein>
    <submittedName>
        <fullName evidence="6">Putative amino acid ligase found clustered with an amidotransferase</fullName>
    </submittedName>
</protein>
<keyword evidence="3" id="KW-0067">ATP-binding</keyword>
<dbReference type="GO" id="GO:0009252">
    <property type="term" value="P:peptidoglycan biosynthetic process"/>
    <property type="evidence" value="ECO:0007669"/>
    <property type="project" value="InterPro"/>
</dbReference>
<dbReference type="InterPro" id="IPR036565">
    <property type="entry name" value="Mur-like_cat_sf"/>
</dbReference>
<dbReference type="EMBL" id="LNQE01001904">
    <property type="protein sequence ID" value="KUG02876.1"/>
    <property type="molecule type" value="Genomic_DNA"/>
</dbReference>
<keyword evidence="6" id="KW-0808">Transferase</keyword>
<proteinExistence type="inferred from homology"/>